<dbReference type="GO" id="GO:0016747">
    <property type="term" value="F:acyltransferase activity, transferring groups other than amino-acyl groups"/>
    <property type="evidence" value="ECO:0007669"/>
    <property type="project" value="InterPro"/>
</dbReference>
<dbReference type="Proteomes" id="UP000516046">
    <property type="component" value="Chromosome"/>
</dbReference>
<gene>
    <name evidence="4" type="ORF">H6X83_05515</name>
</gene>
<keyword evidence="2" id="KW-0012">Acyltransferase</keyword>
<keyword evidence="1 4" id="KW-0808">Transferase</keyword>
<keyword evidence="5" id="KW-1185">Reference proteome</keyword>
<dbReference type="InterPro" id="IPR050832">
    <property type="entry name" value="Bact_Acetyltransf"/>
</dbReference>
<sequence length="160" mass="18247">MSVTVRLMTAKDYEAAAPMLCGIQNVHAKARPDQFVICNEFSREKFEKTLAESYAFLAEADGKPAGYCIMTEKHFDGKEGITVPHSLAFVEDLFVKSEFRRQGIGELLMKTMQDKAKERKLGHFELKVWCFNEGAIHLYEKLGFRPKYLCMELPDGLAEE</sequence>
<dbReference type="InterPro" id="IPR000182">
    <property type="entry name" value="GNAT_dom"/>
</dbReference>
<dbReference type="AlphaFoldDB" id="A0A7G9WK62"/>
<organism evidence="4 5">
    <name type="scientific">Caproicibacterium amylolyticum</name>
    <dbReference type="NCBI Taxonomy" id="2766537"/>
    <lineage>
        <taxon>Bacteria</taxon>
        <taxon>Bacillati</taxon>
        <taxon>Bacillota</taxon>
        <taxon>Clostridia</taxon>
        <taxon>Eubacteriales</taxon>
        <taxon>Oscillospiraceae</taxon>
        <taxon>Caproicibacterium</taxon>
    </lineage>
</organism>
<evidence type="ECO:0000313" key="4">
    <source>
        <dbReference type="EMBL" id="QNO19074.1"/>
    </source>
</evidence>
<evidence type="ECO:0000313" key="5">
    <source>
        <dbReference type="Proteomes" id="UP000516046"/>
    </source>
</evidence>
<feature type="domain" description="N-acetyltransferase" evidence="3">
    <location>
        <begin position="3"/>
        <end position="160"/>
    </location>
</feature>
<dbReference type="InterPro" id="IPR016181">
    <property type="entry name" value="Acyl_CoA_acyltransferase"/>
</dbReference>
<dbReference type="SUPFAM" id="SSF55729">
    <property type="entry name" value="Acyl-CoA N-acyltransferases (Nat)"/>
    <property type="match status" value="1"/>
</dbReference>
<dbReference type="EMBL" id="CP060696">
    <property type="protein sequence ID" value="QNO19074.1"/>
    <property type="molecule type" value="Genomic_DNA"/>
</dbReference>
<name>A0A7G9WK62_9FIRM</name>
<dbReference type="RefSeq" id="WP_212508143.1">
    <property type="nucleotide sequence ID" value="NZ_CP060696.1"/>
</dbReference>
<dbReference type="Gene3D" id="3.40.630.30">
    <property type="match status" value="1"/>
</dbReference>
<dbReference type="PANTHER" id="PTHR43877">
    <property type="entry name" value="AMINOALKYLPHOSPHONATE N-ACETYLTRANSFERASE-RELATED-RELATED"/>
    <property type="match status" value="1"/>
</dbReference>
<evidence type="ECO:0000256" key="1">
    <source>
        <dbReference type="ARBA" id="ARBA00022679"/>
    </source>
</evidence>
<evidence type="ECO:0000256" key="2">
    <source>
        <dbReference type="ARBA" id="ARBA00023315"/>
    </source>
</evidence>
<dbReference type="CDD" id="cd04301">
    <property type="entry name" value="NAT_SF"/>
    <property type="match status" value="1"/>
</dbReference>
<reference evidence="4 5" key="1">
    <citation type="submission" date="2020-08" db="EMBL/GenBank/DDBJ databases">
        <authorList>
            <person name="Ren C."/>
            <person name="Gu Y."/>
            <person name="Xu Y."/>
        </authorList>
    </citation>
    <scope>NUCLEOTIDE SEQUENCE [LARGE SCALE GENOMIC DNA]</scope>
    <source>
        <strain evidence="4 5">LBM18003</strain>
    </source>
</reference>
<dbReference type="Pfam" id="PF00583">
    <property type="entry name" value="Acetyltransf_1"/>
    <property type="match status" value="1"/>
</dbReference>
<accession>A0A7G9WK62</accession>
<protein>
    <submittedName>
        <fullName evidence="4">GNAT family N-acetyltransferase</fullName>
    </submittedName>
</protein>
<dbReference type="PROSITE" id="PS51186">
    <property type="entry name" value="GNAT"/>
    <property type="match status" value="1"/>
</dbReference>
<proteinExistence type="predicted"/>
<dbReference type="KEGG" id="caml:H6X83_05515"/>
<evidence type="ECO:0000259" key="3">
    <source>
        <dbReference type="PROSITE" id="PS51186"/>
    </source>
</evidence>